<proteinExistence type="inferred from homology"/>
<dbReference type="SUPFAM" id="SSF54909">
    <property type="entry name" value="Dimeric alpha+beta barrel"/>
    <property type="match status" value="1"/>
</dbReference>
<evidence type="ECO:0000259" key="2">
    <source>
        <dbReference type="Pfam" id="PF03795"/>
    </source>
</evidence>
<dbReference type="Proteomes" id="UP000244128">
    <property type="component" value="Unassembled WGS sequence"/>
</dbReference>
<organism evidence="3 4">
    <name type="scientific">Nitrosomonas oligotropha</name>
    <dbReference type="NCBI Taxonomy" id="42354"/>
    <lineage>
        <taxon>Bacteria</taxon>
        <taxon>Pseudomonadati</taxon>
        <taxon>Pseudomonadota</taxon>
        <taxon>Betaproteobacteria</taxon>
        <taxon>Nitrosomonadales</taxon>
        <taxon>Nitrosomonadaceae</taxon>
        <taxon>Nitrosomonas</taxon>
    </lineage>
</organism>
<dbReference type="PANTHER" id="PTHR35174:SF4">
    <property type="entry name" value="BLL7163 PROTEIN"/>
    <property type="match status" value="1"/>
</dbReference>
<evidence type="ECO:0000313" key="3">
    <source>
        <dbReference type="EMBL" id="PTQ78884.1"/>
    </source>
</evidence>
<reference evidence="3 4" key="1">
    <citation type="submission" date="2018-04" db="EMBL/GenBank/DDBJ databases">
        <title>Active sludge and wastewater microbial communities from Klosterneuburg, Austria.</title>
        <authorList>
            <person name="Wagner M."/>
        </authorList>
    </citation>
    <scope>NUCLEOTIDE SEQUENCE [LARGE SCALE GENOMIC DNA]</scope>
    <source>
        <strain evidence="3 4">Nm49</strain>
    </source>
</reference>
<comment type="similarity">
    <text evidence="1">Belongs to the YciI family.</text>
</comment>
<feature type="domain" description="YCII-related" evidence="2">
    <location>
        <begin position="1"/>
        <end position="116"/>
    </location>
</feature>
<evidence type="ECO:0000256" key="1">
    <source>
        <dbReference type="ARBA" id="ARBA00007689"/>
    </source>
</evidence>
<evidence type="ECO:0000313" key="4">
    <source>
        <dbReference type="Proteomes" id="UP000244128"/>
    </source>
</evidence>
<dbReference type="AlphaFoldDB" id="A0A2T5I4Y6"/>
<name>A0A2T5I4Y6_9PROT</name>
<dbReference type="EMBL" id="QAOI01000001">
    <property type="protein sequence ID" value="PTQ78884.1"/>
    <property type="molecule type" value="Genomic_DNA"/>
</dbReference>
<dbReference type="Gene3D" id="3.30.70.1060">
    <property type="entry name" value="Dimeric alpha+beta barrel"/>
    <property type="match status" value="1"/>
</dbReference>
<dbReference type="PANTHER" id="PTHR35174">
    <property type="entry name" value="BLL7171 PROTEIN-RELATED"/>
    <property type="match status" value="1"/>
</dbReference>
<dbReference type="InterPro" id="IPR005545">
    <property type="entry name" value="YCII"/>
</dbReference>
<sequence>MRVMILVKATEDSEKGFAPTPKTLKMMEAMDRFNGDLIKAGIMKDGSCCDGLTPSSRGKRIAFDGPSRTVIDGPFFHPNELVAGFWLWEVKDMDEAIAWVKRCPNPMPGPSEIEIRPLYEAADLC</sequence>
<dbReference type="Pfam" id="PF03795">
    <property type="entry name" value="YCII"/>
    <property type="match status" value="1"/>
</dbReference>
<gene>
    <name evidence="3" type="ORF">C8R26_101200</name>
</gene>
<protein>
    <recommendedName>
        <fullName evidence="2">YCII-related domain-containing protein</fullName>
    </recommendedName>
</protein>
<dbReference type="InterPro" id="IPR011008">
    <property type="entry name" value="Dimeric_a/b-barrel"/>
</dbReference>
<comment type="caution">
    <text evidence="3">The sequence shown here is derived from an EMBL/GenBank/DDBJ whole genome shotgun (WGS) entry which is preliminary data.</text>
</comment>
<accession>A0A2T5I4Y6</accession>